<gene>
    <name evidence="1" type="ORF">MC7420_5693</name>
</gene>
<evidence type="ECO:0000313" key="2">
    <source>
        <dbReference type="Proteomes" id="UP000003835"/>
    </source>
</evidence>
<dbReference type="AlphaFoldDB" id="B4VVN9"/>
<accession>B4VVN9</accession>
<dbReference type="Proteomes" id="UP000003835">
    <property type="component" value="Unassembled WGS sequence"/>
</dbReference>
<organism evidence="1 2">
    <name type="scientific">Coleofasciculus chthonoplastes PCC 7420</name>
    <dbReference type="NCBI Taxonomy" id="118168"/>
    <lineage>
        <taxon>Bacteria</taxon>
        <taxon>Bacillati</taxon>
        <taxon>Cyanobacteriota</taxon>
        <taxon>Cyanophyceae</taxon>
        <taxon>Coleofasciculales</taxon>
        <taxon>Coleofasciculaceae</taxon>
        <taxon>Coleofasciculus</taxon>
    </lineage>
</organism>
<keyword evidence="2" id="KW-1185">Reference proteome</keyword>
<dbReference type="STRING" id="118168.MC7420_5693"/>
<dbReference type="HOGENOM" id="CLU_3342473_0_0_3"/>
<sequence>MQRLYNGAERPNRCVYCYIFAQNTHYSSSHLDWCKLD</sequence>
<evidence type="ECO:0000313" key="1">
    <source>
        <dbReference type="EMBL" id="EDX73813.1"/>
    </source>
</evidence>
<proteinExistence type="predicted"/>
<dbReference type="EMBL" id="DS989855">
    <property type="protein sequence ID" value="EDX73813.1"/>
    <property type="molecule type" value="Genomic_DNA"/>
</dbReference>
<protein>
    <submittedName>
        <fullName evidence="1">Uncharacterized protein</fullName>
    </submittedName>
</protein>
<reference evidence="1 2" key="1">
    <citation type="submission" date="2008-07" db="EMBL/GenBank/DDBJ databases">
        <authorList>
            <person name="Tandeau de Marsac N."/>
            <person name="Ferriera S."/>
            <person name="Johnson J."/>
            <person name="Kravitz S."/>
            <person name="Beeson K."/>
            <person name="Sutton G."/>
            <person name="Rogers Y.-H."/>
            <person name="Friedman R."/>
            <person name="Frazier M."/>
            <person name="Venter J.C."/>
        </authorList>
    </citation>
    <scope>NUCLEOTIDE SEQUENCE [LARGE SCALE GENOMIC DNA]</scope>
    <source>
        <strain evidence="1 2">PCC 7420</strain>
    </source>
</reference>
<name>B4VVN9_9CYAN</name>